<dbReference type="EC" id="2.5.1.15" evidence="5 12"/>
<feature type="domain" description="Pterin-binding" evidence="13">
    <location>
        <begin position="18"/>
        <end position="271"/>
    </location>
</feature>
<comment type="similarity">
    <text evidence="4 12">Belongs to the DHPS family.</text>
</comment>
<dbReference type="SUPFAM" id="SSF51717">
    <property type="entry name" value="Dihydropteroate synthetase-like"/>
    <property type="match status" value="1"/>
</dbReference>
<dbReference type="GO" id="GO:0005829">
    <property type="term" value="C:cytosol"/>
    <property type="evidence" value="ECO:0007669"/>
    <property type="project" value="TreeGrafter"/>
</dbReference>
<dbReference type="RefSeq" id="WP_406693668.1">
    <property type="nucleotide sequence ID" value="NZ_CP155447.1"/>
</dbReference>
<evidence type="ECO:0000256" key="2">
    <source>
        <dbReference type="ARBA" id="ARBA00001946"/>
    </source>
</evidence>
<dbReference type="PANTHER" id="PTHR20941">
    <property type="entry name" value="FOLATE SYNTHESIS PROTEINS"/>
    <property type="match status" value="1"/>
</dbReference>
<protein>
    <recommendedName>
        <fullName evidence="6 12">Dihydropteroate synthase</fullName>
        <shortName evidence="12">DHPS</shortName>
        <ecNumber evidence="5 12">2.5.1.15</ecNumber>
    </recommendedName>
    <alternativeName>
        <fullName evidence="11 12">Dihydropteroate pyrophosphorylase</fullName>
    </alternativeName>
</protein>
<evidence type="ECO:0000256" key="5">
    <source>
        <dbReference type="ARBA" id="ARBA00012458"/>
    </source>
</evidence>
<organism evidence="14">
    <name type="scientific">Singulisphaera sp. Ch08</name>
    <dbReference type="NCBI Taxonomy" id="3120278"/>
    <lineage>
        <taxon>Bacteria</taxon>
        <taxon>Pseudomonadati</taxon>
        <taxon>Planctomycetota</taxon>
        <taxon>Planctomycetia</taxon>
        <taxon>Isosphaerales</taxon>
        <taxon>Isosphaeraceae</taxon>
        <taxon>Singulisphaera</taxon>
    </lineage>
</organism>
<keyword evidence="10 12" id="KW-0289">Folate biosynthesis</keyword>
<proteinExistence type="inferred from homology"/>
<dbReference type="PROSITE" id="PS00793">
    <property type="entry name" value="DHPS_2"/>
    <property type="match status" value="1"/>
</dbReference>
<evidence type="ECO:0000256" key="3">
    <source>
        <dbReference type="ARBA" id="ARBA00004763"/>
    </source>
</evidence>
<keyword evidence="9 12" id="KW-0460">Magnesium</keyword>
<evidence type="ECO:0000256" key="10">
    <source>
        <dbReference type="ARBA" id="ARBA00022909"/>
    </source>
</evidence>
<comment type="pathway">
    <text evidence="3 12">Cofactor biosynthesis; tetrahydrofolate biosynthesis; 7,8-dihydrofolate from 2-amino-4-hydroxy-6-hydroxymethyl-7,8-dihydropteridine diphosphate and 4-aminobenzoate: step 1/2.</text>
</comment>
<dbReference type="InterPro" id="IPR011005">
    <property type="entry name" value="Dihydropteroate_synth-like_sf"/>
</dbReference>
<comment type="catalytic activity">
    <reaction evidence="1">
        <text>(7,8-dihydropterin-6-yl)methyl diphosphate + 4-aminobenzoate = 7,8-dihydropteroate + diphosphate</text>
        <dbReference type="Rhea" id="RHEA:19949"/>
        <dbReference type="ChEBI" id="CHEBI:17836"/>
        <dbReference type="ChEBI" id="CHEBI:17839"/>
        <dbReference type="ChEBI" id="CHEBI:33019"/>
        <dbReference type="ChEBI" id="CHEBI:72950"/>
        <dbReference type="EC" id="2.5.1.15"/>
    </reaction>
</comment>
<name>A0AAU7C746_9BACT</name>
<dbReference type="NCBIfam" id="TIGR01496">
    <property type="entry name" value="DHPS"/>
    <property type="match status" value="1"/>
</dbReference>
<dbReference type="PANTHER" id="PTHR20941:SF1">
    <property type="entry name" value="FOLIC ACID SYNTHESIS PROTEIN FOL1"/>
    <property type="match status" value="1"/>
</dbReference>
<evidence type="ECO:0000256" key="11">
    <source>
        <dbReference type="ARBA" id="ARBA00030193"/>
    </source>
</evidence>
<dbReference type="Gene3D" id="3.20.20.20">
    <property type="entry name" value="Dihydropteroate synthase-like"/>
    <property type="match status" value="1"/>
</dbReference>
<evidence type="ECO:0000259" key="13">
    <source>
        <dbReference type="PROSITE" id="PS50972"/>
    </source>
</evidence>
<gene>
    <name evidence="14" type="primary">folP</name>
    <name evidence="14" type="ORF">V5E97_21795</name>
</gene>
<keyword evidence="7 12" id="KW-0808">Transferase</keyword>
<accession>A0AAU7C746</accession>
<reference evidence="14" key="1">
    <citation type="submission" date="2024-05" db="EMBL/GenBank/DDBJ databases">
        <title>Planctomycetes of the genus Singulisphaera possess chitinolytic capabilities.</title>
        <authorList>
            <person name="Ivanova A."/>
        </authorList>
    </citation>
    <scope>NUCLEOTIDE SEQUENCE</scope>
    <source>
        <strain evidence="14">Ch08T</strain>
    </source>
</reference>
<keyword evidence="8 12" id="KW-0479">Metal-binding</keyword>
<sequence>MMRTWEARGRLVLADQVPRVMGIVNVTPDSFSDGGRAEALDDAVEQGVRLVDEGAAILDIGGESSRPGSEPVSLEEELRRVIPVVKALAERVKVPISVDTTKAEVARQALWAGAAIVNDISALGSDQELTRVVVEAGAGVVLMHMQGVPRTMQVDPRYNDVVAEVLEFLERRIDWAESMGIPRSRVAIDPGIGFGKSIEHNLLILQNINRFANLGCAVLIGTSRKGVLGVLTGRPVNERGAATVASSLAAAVGGANVVRVHDVAPMVDAIKVWTAIRGWDEVR</sequence>
<dbReference type="InterPro" id="IPR006390">
    <property type="entry name" value="DHP_synth_dom"/>
</dbReference>
<dbReference type="EMBL" id="CP155447">
    <property type="protein sequence ID" value="XBH00986.1"/>
    <property type="molecule type" value="Genomic_DNA"/>
</dbReference>
<evidence type="ECO:0000313" key="14">
    <source>
        <dbReference type="EMBL" id="XBH00986.1"/>
    </source>
</evidence>
<dbReference type="GO" id="GO:0004156">
    <property type="term" value="F:dihydropteroate synthase activity"/>
    <property type="evidence" value="ECO:0007669"/>
    <property type="project" value="UniProtKB-EC"/>
</dbReference>
<dbReference type="InterPro" id="IPR000489">
    <property type="entry name" value="Pterin-binding_dom"/>
</dbReference>
<dbReference type="Pfam" id="PF00809">
    <property type="entry name" value="Pterin_bind"/>
    <property type="match status" value="1"/>
</dbReference>
<dbReference type="GO" id="GO:0046656">
    <property type="term" value="P:folic acid biosynthetic process"/>
    <property type="evidence" value="ECO:0007669"/>
    <property type="project" value="UniProtKB-KW"/>
</dbReference>
<dbReference type="FunFam" id="3.20.20.20:FF:000006">
    <property type="entry name" value="Dihydropteroate synthase"/>
    <property type="match status" value="1"/>
</dbReference>
<evidence type="ECO:0000256" key="1">
    <source>
        <dbReference type="ARBA" id="ARBA00000012"/>
    </source>
</evidence>
<dbReference type="InterPro" id="IPR045031">
    <property type="entry name" value="DHP_synth-like"/>
</dbReference>
<dbReference type="PROSITE" id="PS00792">
    <property type="entry name" value="DHPS_1"/>
    <property type="match status" value="1"/>
</dbReference>
<evidence type="ECO:0000256" key="7">
    <source>
        <dbReference type="ARBA" id="ARBA00022679"/>
    </source>
</evidence>
<dbReference type="GO" id="GO:0046872">
    <property type="term" value="F:metal ion binding"/>
    <property type="evidence" value="ECO:0007669"/>
    <property type="project" value="UniProtKB-KW"/>
</dbReference>
<evidence type="ECO:0000256" key="12">
    <source>
        <dbReference type="RuleBase" id="RU361205"/>
    </source>
</evidence>
<evidence type="ECO:0000256" key="6">
    <source>
        <dbReference type="ARBA" id="ARBA00016919"/>
    </source>
</evidence>
<evidence type="ECO:0000256" key="8">
    <source>
        <dbReference type="ARBA" id="ARBA00022723"/>
    </source>
</evidence>
<evidence type="ECO:0000256" key="4">
    <source>
        <dbReference type="ARBA" id="ARBA00009503"/>
    </source>
</evidence>
<dbReference type="AlphaFoldDB" id="A0AAU7C746"/>
<comment type="function">
    <text evidence="12">Catalyzes the condensation of para-aminobenzoate (pABA) with 6-hydroxymethyl-7,8-dihydropterin diphosphate (DHPt-PP) to form 7,8-dihydropteroate (H2Pte), the immediate precursor of folate derivatives.</text>
</comment>
<dbReference type="CDD" id="cd00739">
    <property type="entry name" value="DHPS"/>
    <property type="match status" value="1"/>
</dbReference>
<evidence type="ECO:0000256" key="9">
    <source>
        <dbReference type="ARBA" id="ARBA00022842"/>
    </source>
</evidence>
<comment type="cofactor">
    <cofactor evidence="2 12">
        <name>Mg(2+)</name>
        <dbReference type="ChEBI" id="CHEBI:18420"/>
    </cofactor>
</comment>
<dbReference type="GO" id="GO:0046654">
    <property type="term" value="P:tetrahydrofolate biosynthetic process"/>
    <property type="evidence" value="ECO:0007669"/>
    <property type="project" value="TreeGrafter"/>
</dbReference>
<dbReference type="PROSITE" id="PS50972">
    <property type="entry name" value="PTERIN_BINDING"/>
    <property type="match status" value="1"/>
</dbReference>